<evidence type="ECO:0000313" key="2">
    <source>
        <dbReference type="Proteomes" id="UP000077734"/>
    </source>
</evidence>
<sequence length="77" mass="8169">MPALDQLLMHDRNLAGRAAETDETQFQPEFAGFGQAGARRSLLRIFVHGGGVRIGRSTGRAPVDSFAAVIAVSAAIF</sequence>
<gene>
    <name evidence="1" type="ORF">A1356_15765</name>
</gene>
<organism evidence="1 2">
    <name type="scientific">Methylomonas koyamae</name>
    <dbReference type="NCBI Taxonomy" id="702114"/>
    <lineage>
        <taxon>Bacteria</taxon>
        <taxon>Pseudomonadati</taxon>
        <taxon>Pseudomonadota</taxon>
        <taxon>Gammaproteobacteria</taxon>
        <taxon>Methylococcales</taxon>
        <taxon>Methylococcaceae</taxon>
        <taxon>Methylomonas</taxon>
    </lineage>
</organism>
<comment type="caution">
    <text evidence="1">The sequence shown here is derived from an EMBL/GenBank/DDBJ whole genome shotgun (WGS) entry which is preliminary data.</text>
</comment>
<evidence type="ECO:0000313" key="1">
    <source>
        <dbReference type="EMBL" id="OAI24284.1"/>
    </source>
</evidence>
<proteinExistence type="predicted"/>
<dbReference type="Proteomes" id="UP000077734">
    <property type="component" value="Unassembled WGS sequence"/>
</dbReference>
<protein>
    <submittedName>
        <fullName evidence="1">Uncharacterized protein</fullName>
    </submittedName>
</protein>
<dbReference type="EMBL" id="LUUL01000092">
    <property type="protein sequence ID" value="OAI24284.1"/>
    <property type="molecule type" value="Genomic_DNA"/>
</dbReference>
<dbReference type="AlphaFoldDB" id="A0AA91DC37"/>
<keyword evidence="2" id="KW-1185">Reference proteome</keyword>
<reference evidence="1 2" key="1">
    <citation type="submission" date="2016-03" db="EMBL/GenBank/DDBJ databases">
        <authorList>
            <person name="Heylen K."/>
            <person name="De Vos P."/>
            <person name="Vekeman B."/>
        </authorList>
    </citation>
    <scope>NUCLEOTIDE SEQUENCE [LARGE SCALE GENOMIC DNA]</scope>
    <source>
        <strain evidence="1 2">R-49807</strain>
    </source>
</reference>
<accession>A0AA91DC37</accession>
<name>A0AA91DC37_9GAMM</name>